<dbReference type="InterPro" id="IPR004675">
    <property type="entry name" value="AhpD_core"/>
</dbReference>
<protein>
    <submittedName>
        <fullName evidence="2">Probable carboxymuconolactone decarboxylase</fullName>
    </submittedName>
</protein>
<name>A0A0C6P9U6_BORBO</name>
<proteinExistence type="predicted"/>
<dbReference type="GO" id="GO:0051920">
    <property type="term" value="F:peroxiredoxin activity"/>
    <property type="evidence" value="ECO:0007669"/>
    <property type="project" value="InterPro"/>
</dbReference>
<dbReference type="AlphaFoldDB" id="A0A0C6P9U6"/>
<sequence length="111" mass="11564">MLDWNQYRSELMTRIGEIAKASPETVKGYQQLSAAGKQTNQLDAKTRELIALAVAVTTRCDGCIAVHAKAATDNGATKGEIAEALGVAVALNAGAALVYSARVMDAVDAAQ</sequence>
<dbReference type="Proteomes" id="UP000007564">
    <property type="component" value="Chromosome"/>
</dbReference>
<dbReference type="GeneID" id="69600261"/>
<dbReference type="RefSeq" id="WP_003807759.1">
    <property type="nucleotide sequence ID" value="NC_019382.1"/>
</dbReference>
<evidence type="ECO:0000259" key="1">
    <source>
        <dbReference type="Pfam" id="PF02627"/>
    </source>
</evidence>
<dbReference type="Pfam" id="PF02627">
    <property type="entry name" value="CMD"/>
    <property type="match status" value="1"/>
</dbReference>
<evidence type="ECO:0000313" key="3">
    <source>
        <dbReference type="Proteomes" id="UP000007564"/>
    </source>
</evidence>
<dbReference type="HOGENOM" id="CLU_137228_2_1_4"/>
<dbReference type="NCBIfam" id="TIGR00778">
    <property type="entry name" value="ahpD_dom"/>
    <property type="match status" value="1"/>
</dbReference>
<dbReference type="PANTHER" id="PTHR33930">
    <property type="entry name" value="ALKYL HYDROPEROXIDE REDUCTASE AHPD"/>
    <property type="match status" value="1"/>
</dbReference>
<dbReference type="OrthoDB" id="1683318at2"/>
<dbReference type="SUPFAM" id="SSF69118">
    <property type="entry name" value="AhpD-like"/>
    <property type="match status" value="1"/>
</dbReference>
<dbReference type="EMBL" id="HE965806">
    <property type="protein sequence ID" value="CCJ54871.1"/>
    <property type="molecule type" value="Genomic_DNA"/>
</dbReference>
<dbReference type="KEGG" id="bbh:BN112_2954"/>
<feature type="domain" description="Carboxymuconolactone decarboxylase-like" evidence="1">
    <location>
        <begin position="23"/>
        <end position="105"/>
    </location>
</feature>
<dbReference type="InterPro" id="IPR003779">
    <property type="entry name" value="CMD-like"/>
</dbReference>
<gene>
    <name evidence="2" type="ORF">BN112_2954</name>
</gene>
<evidence type="ECO:0000313" key="2">
    <source>
        <dbReference type="EMBL" id="CCJ54871.1"/>
    </source>
</evidence>
<organism evidence="2 3">
    <name type="scientific">Bordetella bronchiseptica 253</name>
    <dbReference type="NCBI Taxonomy" id="568707"/>
    <lineage>
        <taxon>Bacteria</taxon>
        <taxon>Pseudomonadati</taxon>
        <taxon>Pseudomonadota</taxon>
        <taxon>Betaproteobacteria</taxon>
        <taxon>Burkholderiales</taxon>
        <taxon>Alcaligenaceae</taxon>
        <taxon>Bordetella</taxon>
    </lineage>
</organism>
<accession>A0A0C6P9U6</accession>
<dbReference type="Gene3D" id="1.20.1290.10">
    <property type="entry name" value="AhpD-like"/>
    <property type="match status" value="1"/>
</dbReference>
<dbReference type="InterPro" id="IPR029032">
    <property type="entry name" value="AhpD-like"/>
</dbReference>
<reference evidence="2 3" key="1">
    <citation type="journal article" date="2012" name="BMC Genomics">
        <title>Comparative genomics of the classical Bordetella subspecies: the evolution and exchange of virulence-associated diversity amongst closely related pathogens.</title>
        <authorList>
            <person name="Park J."/>
            <person name="Zhang Y."/>
            <person name="Buboltz A.M."/>
            <person name="Zhang X."/>
            <person name="Schuster S.C."/>
            <person name="Ahuja U."/>
            <person name="Liu M."/>
            <person name="Miller J.F."/>
            <person name="Sebaihia M."/>
            <person name="Bentley S.D."/>
            <person name="Parkhill J."/>
            <person name="Harvill E.T."/>
        </authorList>
    </citation>
    <scope>NUCLEOTIDE SEQUENCE [LARGE SCALE GENOMIC DNA]</scope>
    <source>
        <strain evidence="2 3">253</strain>
    </source>
</reference>
<dbReference type="PANTHER" id="PTHR33930:SF2">
    <property type="entry name" value="BLR3452 PROTEIN"/>
    <property type="match status" value="1"/>
</dbReference>